<evidence type="ECO:0000256" key="1">
    <source>
        <dbReference type="SAM" id="MobiDB-lite"/>
    </source>
</evidence>
<name>A0A8D8A1Q3_CULPI</name>
<evidence type="ECO:0000313" key="2">
    <source>
        <dbReference type="EMBL" id="CAG6448681.1"/>
    </source>
</evidence>
<accession>A0A8D8A1Q3</accession>
<protein>
    <submittedName>
        <fullName evidence="2">(northern house mosquito) hypothetical protein</fullName>
    </submittedName>
</protein>
<dbReference type="AlphaFoldDB" id="A0A8D8A1Q3"/>
<dbReference type="EMBL" id="HBUE01011621">
    <property type="protein sequence ID" value="CAG6448681.1"/>
    <property type="molecule type" value="Transcribed_RNA"/>
</dbReference>
<reference evidence="2" key="1">
    <citation type="submission" date="2021-05" db="EMBL/GenBank/DDBJ databases">
        <authorList>
            <person name="Alioto T."/>
            <person name="Alioto T."/>
            <person name="Gomez Garrido J."/>
        </authorList>
    </citation>
    <scope>NUCLEOTIDE SEQUENCE</scope>
</reference>
<proteinExistence type="predicted"/>
<organism evidence="2">
    <name type="scientific">Culex pipiens</name>
    <name type="common">House mosquito</name>
    <dbReference type="NCBI Taxonomy" id="7175"/>
    <lineage>
        <taxon>Eukaryota</taxon>
        <taxon>Metazoa</taxon>
        <taxon>Ecdysozoa</taxon>
        <taxon>Arthropoda</taxon>
        <taxon>Hexapoda</taxon>
        <taxon>Insecta</taxon>
        <taxon>Pterygota</taxon>
        <taxon>Neoptera</taxon>
        <taxon>Endopterygota</taxon>
        <taxon>Diptera</taxon>
        <taxon>Nematocera</taxon>
        <taxon>Culicoidea</taxon>
        <taxon>Culicidae</taxon>
        <taxon>Culicinae</taxon>
        <taxon>Culicini</taxon>
        <taxon>Culex</taxon>
        <taxon>Culex</taxon>
    </lineage>
</organism>
<sequence>MEIIGDERPSFRTNCCLGGHNQIIHPQRAESVHEPGMLRNLRRGNGRVRFLQPSPAVPRRSGDKTDGPIPHQLGRNVPRTAHLQRSSGCDGHFRVHSVGCVVRAESKSRSGSILHGSSQL</sequence>
<feature type="region of interest" description="Disordered" evidence="1">
    <location>
        <begin position="43"/>
        <end position="77"/>
    </location>
</feature>